<reference evidence="1 2" key="1">
    <citation type="submission" date="2016-04" db="EMBL/GenBank/DDBJ databases">
        <title>First whole genome shotgun sequence of the bacterium Enteractinococcus sp. strain UASWS1574.</title>
        <authorList>
            <person name="Crovadore J."/>
            <person name="Chablais R."/>
            <person name="Lefort F."/>
        </authorList>
    </citation>
    <scope>NUCLEOTIDE SEQUENCE [LARGE SCALE GENOMIC DNA]</scope>
    <source>
        <strain evidence="1 2">UASWS1574</strain>
    </source>
</reference>
<evidence type="ECO:0000313" key="2">
    <source>
        <dbReference type="Proteomes" id="UP000078292"/>
    </source>
</evidence>
<comment type="caution">
    <text evidence="1">The sequence shown here is derived from an EMBL/GenBank/DDBJ whole genome shotgun (WGS) entry which is preliminary data.</text>
</comment>
<dbReference type="InterPro" id="IPR007460">
    <property type="entry name" value="BrnT_toxin"/>
</dbReference>
<protein>
    <submittedName>
        <fullName evidence="1">Uncharacterized protein</fullName>
    </submittedName>
</protein>
<proteinExistence type="predicted"/>
<dbReference type="Proteomes" id="UP000078292">
    <property type="component" value="Unassembled WGS sequence"/>
</dbReference>
<dbReference type="EMBL" id="LXEY01000106">
    <property type="protein sequence ID" value="OAV53337.1"/>
    <property type="molecule type" value="Genomic_DNA"/>
</dbReference>
<accession>A0A1B7LVI2</accession>
<dbReference type="Gene3D" id="3.10.450.530">
    <property type="entry name" value="Ribonuclease toxin, BrnT, of type II toxin-antitoxin system"/>
    <property type="match status" value="1"/>
</dbReference>
<dbReference type="Pfam" id="PF04365">
    <property type="entry name" value="BrnT_toxin"/>
    <property type="match status" value="1"/>
</dbReference>
<name>A0A1B7LVI2_9MICC</name>
<organism evidence="1 2">
    <name type="scientific">Enteractinococcus helveticum</name>
    <dbReference type="NCBI Taxonomy" id="1837282"/>
    <lineage>
        <taxon>Bacteria</taxon>
        <taxon>Bacillati</taxon>
        <taxon>Actinomycetota</taxon>
        <taxon>Actinomycetes</taxon>
        <taxon>Micrococcales</taxon>
        <taxon>Micrococcaceae</taxon>
    </lineage>
</organism>
<evidence type="ECO:0000313" key="1">
    <source>
        <dbReference type="EMBL" id="OAV53337.1"/>
    </source>
</evidence>
<dbReference type="InterPro" id="IPR038573">
    <property type="entry name" value="BrnT_sf"/>
</dbReference>
<dbReference type="STRING" id="1837282.A6F49_00775"/>
<keyword evidence="2" id="KW-1185">Reference proteome</keyword>
<dbReference type="RefSeq" id="WP_052499925.1">
    <property type="nucleotide sequence ID" value="NZ_LXEY01000106.1"/>
</dbReference>
<sequence>MEFDFNRLKSNTNKLKHGIDFFDAQMLWEDVDYVEVPVRTEGEPRWLVMGQIAEVQIYEESRF</sequence>
<dbReference type="OrthoDB" id="9798158at2"/>
<dbReference type="AlphaFoldDB" id="A0A1B7LVI2"/>
<gene>
    <name evidence="1" type="ORF">A6F49_00775</name>
</gene>